<dbReference type="PROSITE" id="PS50109">
    <property type="entry name" value="HIS_KIN"/>
    <property type="match status" value="1"/>
</dbReference>
<evidence type="ECO:0000256" key="1">
    <source>
        <dbReference type="ARBA" id="ARBA00000085"/>
    </source>
</evidence>
<keyword evidence="9" id="KW-0902">Two-component regulatory system</keyword>
<evidence type="ECO:0000256" key="7">
    <source>
        <dbReference type="ARBA" id="ARBA00022777"/>
    </source>
</evidence>
<evidence type="ECO:0000256" key="12">
    <source>
        <dbReference type="SAM" id="Phobius"/>
    </source>
</evidence>
<dbReference type="AlphaFoldDB" id="A0A4R3HVH2"/>
<dbReference type="Gene3D" id="6.10.340.10">
    <property type="match status" value="1"/>
</dbReference>
<feature type="coiled-coil region" evidence="11">
    <location>
        <begin position="226"/>
        <end position="282"/>
    </location>
</feature>
<dbReference type="Pfam" id="PF00672">
    <property type="entry name" value="HAMP"/>
    <property type="match status" value="1"/>
</dbReference>
<dbReference type="PROSITE" id="PS50885">
    <property type="entry name" value="HAMP"/>
    <property type="match status" value="1"/>
</dbReference>
<protein>
    <recommendedName>
        <fullName evidence="3">histidine kinase</fullName>
        <ecNumber evidence="3">2.7.13.3</ecNumber>
    </recommendedName>
</protein>
<dbReference type="CDD" id="cd00075">
    <property type="entry name" value="HATPase"/>
    <property type="match status" value="1"/>
</dbReference>
<dbReference type="Gene3D" id="3.30.565.10">
    <property type="entry name" value="Histidine kinase-like ATPase, C-terminal domain"/>
    <property type="match status" value="1"/>
</dbReference>
<dbReference type="PRINTS" id="PR00344">
    <property type="entry name" value="BCTRLSENSOR"/>
</dbReference>
<dbReference type="InterPro" id="IPR036890">
    <property type="entry name" value="HATPase_C_sf"/>
</dbReference>
<dbReference type="GO" id="GO:0000155">
    <property type="term" value="F:phosphorelay sensor kinase activity"/>
    <property type="evidence" value="ECO:0007669"/>
    <property type="project" value="InterPro"/>
</dbReference>
<dbReference type="InterPro" id="IPR036097">
    <property type="entry name" value="HisK_dim/P_sf"/>
</dbReference>
<dbReference type="Proteomes" id="UP000295793">
    <property type="component" value="Unassembled WGS sequence"/>
</dbReference>
<evidence type="ECO:0000256" key="2">
    <source>
        <dbReference type="ARBA" id="ARBA00004370"/>
    </source>
</evidence>
<dbReference type="SMART" id="SM00388">
    <property type="entry name" value="HisKA"/>
    <property type="match status" value="1"/>
</dbReference>
<dbReference type="InterPro" id="IPR050428">
    <property type="entry name" value="TCS_sensor_his_kinase"/>
</dbReference>
<evidence type="ECO:0000256" key="10">
    <source>
        <dbReference type="ARBA" id="ARBA00023136"/>
    </source>
</evidence>
<dbReference type="Gene3D" id="1.10.287.130">
    <property type="match status" value="1"/>
</dbReference>
<feature type="transmembrane region" description="Helical" evidence="12">
    <location>
        <begin position="165"/>
        <end position="187"/>
    </location>
</feature>
<dbReference type="InterPro" id="IPR003660">
    <property type="entry name" value="HAMP_dom"/>
</dbReference>
<dbReference type="InterPro" id="IPR003661">
    <property type="entry name" value="HisK_dim/P_dom"/>
</dbReference>
<dbReference type="SUPFAM" id="SSF47384">
    <property type="entry name" value="Homodimeric domain of signal transducing histidine kinase"/>
    <property type="match status" value="1"/>
</dbReference>
<feature type="domain" description="Histidine kinase" evidence="13">
    <location>
        <begin position="253"/>
        <end position="457"/>
    </location>
</feature>
<keyword evidence="16" id="KW-1185">Reference proteome</keyword>
<dbReference type="Pfam" id="PF00512">
    <property type="entry name" value="HisKA"/>
    <property type="match status" value="1"/>
</dbReference>
<keyword evidence="10 12" id="KW-0472">Membrane</keyword>
<evidence type="ECO:0000259" key="14">
    <source>
        <dbReference type="PROSITE" id="PS50885"/>
    </source>
</evidence>
<evidence type="ECO:0000256" key="11">
    <source>
        <dbReference type="SAM" id="Coils"/>
    </source>
</evidence>
<dbReference type="SMART" id="SM00304">
    <property type="entry name" value="HAMP"/>
    <property type="match status" value="1"/>
</dbReference>
<dbReference type="Pfam" id="PF02518">
    <property type="entry name" value="HATPase_c"/>
    <property type="match status" value="1"/>
</dbReference>
<proteinExistence type="predicted"/>
<evidence type="ECO:0000256" key="9">
    <source>
        <dbReference type="ARBA" id="ARBA00023012"/>
    </source>
</evidence>
<evidence type="ECO:0000313" key="15">
    <source>
        <dbReference type="EMBL" id="TCS36764.1"/>
    </source>
</evidence>
<keyword evidence="4" id="KW-0597">Phosphoprotein</keyword>
<evidence type="ECO:0000313" key="16">
    <source>
        <dbReference type="Proteomes" id="UP000295793"/>
    </source>
</evidence>
<evidence type="ECO:0000256" key="8">
    <source>
        <dbReference type="ARBA" id="ARBA00022989"/>
    </source>
</evidence>
<dbReference type="CDD" id="cd00082">
    <property type="entry name" value="HisKA"/>
    <property type="match status" value="1"/>
</dbReference>
<dbReference type="EC" id="2.7.13.3" evidence="3"/>
<dbReference type="InterPro" id="IPR003594">
    <property type="entry name" value="HATPase_dom"/>
</dbReference>
<evidence type="ECO:0000259" key="13">
    <source>
        <dbReference type="PROSITE" id="PS50109"/>
    </source>
</evidence>
<dbReference type="PANTHER" id="PTHR45436">
    <property type="entry name" value="SENSOR HISTIDINE KINASE YKOH"/>
    <property type="match status" value="1"/>
</dbReference>
<evidence type="ECO:0000256" key="5">
    <source>
        <dbReference type="ARBA" id="ARBA00022679"/>
    </source>
</evidence>
<dbReference type="CDD" id="cd06225">
    <property type="entry name" value="HAMP"/>
    <property type="match status" value="1"/>
</dbReference>
<evidence type="ECO:0000256" key="4">
    <source>
        <dbReference type="ARBA" id="ARBA00022553"/>
    </source>
</evidence>
<name>A0A4R3HVH2_9GAMM</name>
<keyword evidence="5" id="KW-0808">Transferase</keyword>
<keyword evidence="8 12" id="KW-1133">Transmembrane helix</keyword>
<dbReference type="EMBL" id="SLZR01000022">
    <property type="protein sequence ID" value="TCS36764.1"/>
    <property type="molecule type" value="Genomic_DNA"/>
</dbReference>
<accession>A0A4R3HVH2</accession>
<dbReference type="InterPro" id="IPR004358">
    <property type="entry name" value="Sig_transdc_His_kin-like_C"/>
</dbReference>
<sequence length="464" mass="51055">MSLKANAGLLKSSSFRHTLLTAFAIWLSTSVVLILVYFNLETAIWNSINHRLDEQSESILQQASEQAEYDAQALIAEMHGSGAISLQVTPPMSPEMMSMHNSPAMQEMHRAMGLASPSRQLLGENQSLASDRGQLVLLRNIELPGGETLTLSHNVDYLADIQNSLWHSLVFGLVITLLIAAFSAALLTQRSLRRMHQINTGCHAIMAGNLDYRIPYKHRASKFDDYDRMAQTINQMLDEINELVTKVRQVSDNIAHDLKSPLARLRTRLESLNGELATAEVADGIHELDRLLAMINSLLGISRLESANRKSFGPVELQPLLTDVAEMYQPLFEEKGIEFQATVCKAALTADKNLLFQALVNVLDNALKFTPEAGRVSLIAEQLSEGSVSIEIRDSGPGVQNTAKILERFYREDAARDASGFGLGLSLVQAIVKLHEGRIELQNDSGLVVRLTLPVAGGRALRLG</sequence>
<comment type="caution">
    <text evidence="15">The sequence shown here is derived from an EMBL/GenBank/DDBJ whole genome shotgun (WGS) entry which is preliminary data.</text>
</comment>
<dbReference type="SMART" id="SM00387">
    <property type="entry name" value="HATPase_c"/>
    <property type="match status" value="1"/>
</dbReference>
<reference evidence="15 16" key="1">
    <citation type="submission" date="2019-03" db="EMBL/GenBank/DDBJ databases">
        <title>Genomic Encyclopedia of Archaeal and Bacterial Type Strains, Phase II (KMG-II): from individual species to whole genera.</title>
        <authorList>
            <person name="Goeker M."/>
        </authorList>
    </citation>
    <scope>NUCLEOTIDE SEQUENCE [LARGE SCALE GENOMIC DNA]</scope>
    <source>
        <strain evidence="15 16">DSM 15388</strain>
    </source>
</reference>
<dbReference type="SUPFAM" id="SSF55874">
    <property type="entry name" value="ATPase domain of HSP90 chaperone/DNA topoisomerase II/histidine kinase"/>
    <property type="match status" value="1"/>
</dbReference>
<dbReference type="GO" id="GO:0005886">
    <property type="term" value="C:plasma membrane"/>
    <property type="evidence" value="ECO:0007669"/>
    <property type="project" value="TreeGrafter"/>
</dbReference>
<dbReference type="OrthoDB" id="9809766at2"/>
<keyword evidence="11" id="KW-0175">Coiled coil</keyword>
<comment type="catalytic activity">
    <reaction evidence="1">
        <text>ATP + protein L-histidine = ADP + protein N-phospho-L-histidine.</text>
        <dbReference type="EC" id="2.7.13.3"/>
    </reaction>
</comment>
<keyword evidence="7 15" id="KW-0418">Kinase</keyword>
<dbReference type="InterPro" id="IPR005467">
    <property type="entry name" value="His_kinase_dom"/>
</dbReference>
<dbReference type="PANTHER" id="PTHR45436:SF8">
    <property type="entry name" value="HISTIDINE KINASE"/>
    <property type="match status" value="1"/>
</dbReference>
<comment type="subcellular location">
    <subcellularLocation>
        <location evidence="2">Membrane</location>
    </subcellularLocation>
</comment>
<feature type="domain" description="HAMP" evidence="14">
    <location>
        <begin position="189"/>
        <end position="245"/>
    </location>
</feature>
<evidence type="ECO:0000256" key="3">
    <source>
        <dbReference type="ARBA" id="ARBA00012438"/>
    </source>
</evidence>
<dbReference type="RefSeq" id="WP_132703675.1">
    <property type="nucleotide sequence ID" value="NZ_SLZR01000022.1"/>
</dbReference>
<feature type="transmembrane region" description="Helical" evidence="12">
    <location>
        <begin position="20"/>
        <end position="40"/>
    </location>
</feature>
<keyword evidence="6 12" id="KW-0812">Transmembrane</keyword>
<gene>
    <name evidence="15" type="ORF">BCF53_12238</name>
</gene>
<organism evidence="15 16">
    <name type="scientific">Reinekea marinisedimentorum</name>
    <dbReference type="NCBI Taxonomy" id="230495"/>
    <lineage>
        <taxon>Bacteria</taxon>
        <taxon>Pseudomonadati</taxon>
        <taxon>Pseudomonadota</taxon>
        <taxon>Gammaproteobacteria</taxon>
        <taxon>Oceanospirillales</taxon>
        <taxon>Saccharospirillaceae</taxon>
        <taxon>Reinekea</taxon>
    </lineage>
</organism>
<evidence type="ECO:0000256" key="6">
    <source>
        <dbReference type="ARBA" id="ARBA00022692"/>
    </source>
</evidence>